<dbReference type="KEGG" id="mro:MROS_2427"/>
<evidence type="ECO:0000256" key="4">
    <source>
        <dbReference type="ARBA" id="ARBA00022475"/>
    </source>
</evidence>
<dbReference type="NCBIfam" id="TIGR01352">
    <property type="entry name" value="tonB_Cterm"/>
    <property type="match status" value="1"/>
</dbReference>
<evidence type="ECO:0000256" key="6">
    <source>
        <dbReference type="ARBA" id="ARBA00022692"/>
    </source>
</evidence>
<dbReference type="RefSeq" id="WP_014857087.1">
    <property type="nucleotide sequence ID" value="NC_018178.1"/>
</dbReference>
<dbReference type="STRING" id="1191523.MROS_2427"/>
<evidence type="ECO:0000256" key="1">
    <source>
        <dbReference type="ARBA" id="ARBA00004383"/>
    </source>
</evidence>
<dbReference type="eggNOG" id="COG0810">
    <property type="taxonomic scope" value="Bacteria"/>
</dbReference>
<dbReference type="GO" id="GO:0055085">
    <property type="term" value="P:transmembrane transport"/>
    <property type="evidence" value="ECO:0007669"/>
    <property type="project" value="InterPro"/>
</dbReference>
<evidence type="ECO:0000313" key="12">
    <source>
        <dbReference type="Proteomes" id="UP000009011"/>
    </source>
</evidence>
<keyword evidence="3" id="KW-0813">Transport</keyword>
<dbReference type="HOGENOM" id="CLU_733199_0_0_10"/>
<evidence type="ECO:0000256" key="5">
    <source>
        <dbReference type="ARBA" id="ARBA00022519"/>
    </source>
</evidence>
<keyword evidence="7" id="KW-0653">Protein transport</keyword>
<dbReference type="SUPFAM" id="SSF74653">
    <property type="entry name" value="TolA/TonB C-terminal domain"/>
    <property type="match status" value="2"/>
</dbReference>
<gene>
    <name evidence="11" type="ordered locus">MROS_2427</name>
</gene>
<dbReference type="eggNOG" id="COG2849">
    <property type="taxonomic scope" value="Bacteria"/>
</dbReference>
<dbReference type="InterPro" id="IPR037682">
    <property type="entry name" value="TonB_C"/>
</dbReference>
<keyword evidence="8" id="KW-1133">Transmembrane helix</keyword>
<reference evidence="11 12" key="1">
    <citation type="journal article" date="2013" name="PLoS ONE">
        <title>Genomic analysis of Melioribacter roseus, facultatively anaerobic organotrophic bacterium representing a novel deep lineage within Bacteriodetes/Chlorobi group.</title>
        <authorList>
            <person name="Kadnikov V.V."/>
            <person name="Mardanov A.V."/>
            <person name="Podosokorskaya O.A."/>
            <person name="Gavrilov S.N."/>
            <person name="Kublanov I.V."/>
            <person name="Beletsky A.V."/>
            <person name="Bonch-Osmolovskaya E.A."/>
            <person name="Ravin N.V."/>
        </authorList>
    </citation>
    <scope>NUCLEOTIDE SEQUENCE [LARGE SCALE GENOMIC DNA]</scope>
    <source>
        <strain evidence="12">JCM 17771 / P3M-2</strain>
    </source>
</reference>
<sequence length="377" mass="42520">MIKYFLLLFFINICIFAQNGISRSYYPDGSIRSEISYVNDVLDGAAVEYYPNGNLKSFKEFSNGILHGKVIFYYPDGLIEREYDVKNGRKDGTERIYYSNGSLKVITVYESGKLIRRNRFDVDPQYKPLPEQYLAGNKQRELIKRKKQELICDAEICPVPIDGIESIQKNLVYPEHALLYGLEGEVILIATVDKEGNVRDVEVVKSLGLGCDEAAQEAVKKTKFIPGQTAGKPVESRVTLYVQFKIFDRTLAAKNPDVLNDEKNIEIQAPTGNLTKTEILCDNEECPYPKGGVKSINDNLEIPQIAKRLKLKGEIIIEAEINEFGIVVDTKILKGIGYGCDEAVESALYRTPFNPARDNGREVKSRVKIIFPFSYEG</sequence>
<feature type="domain" description="TonB C-terminal" evidence="10">
    <location>
        <begin position="158"/>
        <end position="253"/>
    </location>
</feature>
<evidence type="ECO:0000256" key="8">
    <source>
        <dbReference type="ARBA" id="ARBA00022989"/>
    </source>
</evidence>
<dbReference type="Gene3D" id="2.20.110.10">
    <property type="entry name" value="Histone H3 K4-specific methyltransferase SET7/9 N-terminal domain"/>
    <property type="match status" value="2"/>
</dbReference>
<dbReference type="PROSITE" id="PS52015">
    <property type="entry name" value="TONB_CTD"/>
    <property type="match status" value="2"/>
</dbReference>
<dbReference type="InterPro" id="IPR051045">
    <property type="entry name" value="TonB-dependent_transducer"/>
</dbReference>
<keyword evidence="9" id="KW-0472">Membrane</keyword>
<evidence type="ECO:0000256" key="2">
    <source>
        <dbReference type="ARBA" id="ARBA00006555"/>
    </source>
</evidence>
<keyword evidence="12" id="KW-1185">Reference proteome</keyword>
<keyword evidence="4" id="KW-1003">Cell membrane</keyword>
<dbReference type="SUPFAM" id="SSF82185">
    <property type="entry name" value="Histone H3 K4-specific methyltransferase SET7/9 N-terminal domain"/>
    <property type="match status" value="1"/>
</dbReference>
<dbReference type="Pfam" id="PF07661">
    <property type="entry name" value="MORN_2"/>
    <property type="match status" value="4"/>
</dbReference>
<comment type="subcellular location">
    <subcellularLocation>
        <location evidence="1">Cell inner membrane</location>
        <topology evidence="1">Single-pass membrane protein</topology>
        <orientation evidence="1">Periplasmic side</orientation>
    </subcellularLocation>
</comment>
<dbReference type="Pfam" id="PF03544">
    <property type="entry name" value="TonB_C"/>
    <property type="match status" value="2"/>
</dbReference>
<dbReference type="Gene3D" id="3.30.1150.10">
    <property type="match status" value="2"/>
</dbReference>
<dbReference type="AlphaFoldDB" id="I6YYL1"/>
<dbReference type="InterPro" id="IPR006260">
    <property type="entry name" value="TonB/TolA_C"/>
</dbReference>
<keyword evidence="6" id="KW-0812">Transmembrane</keyword>
<organism evidence="11 12">
    <name type="scientific">Melioribacter roseus (strain DSM 23840 / JCM 17771 / VKM B-2668 / P3M-2)</name>
    <dbReference type="NCBI Taxonomy" id="1191523"/>
    <lineage>
        <taxon>Bacteria</taxon>
        <taxon>Pseudomonadati</taxon>
        <taxon>Ignavibacteriota</taxon>
        <taxon>Ignavibacteria</taxon>
        <taxon>Ignavibacteriales</taxon>
        <taxon>Melioribacteraceae</taxon>
        <taxon>Melioribacter</taxon>
    </lineage>
</organism>
<evidence type="ECO:0000259" key="10">
    <source>
        <dbReference type="PROSITE" id="PS52015"/>
    </source>
</evidence>
<dbReference type="PANTHER" id="PTHR33446">
    <property type="entry name" value="PROTEIN TONB-RELATED"/>
    <property type="match status" value="1"/>
</dbReference>
<evidence type="ECO:0000256" key="7">
    <source>
        <dbReference type="ARBA" id="ARBA00022927"/>
    </source>
</evidence>
<evidence type="ECO:0000313" key="11">
    <source>
        <dbReference type="EMBL" id="AFN75657.1"/>
    </source>
</evidence>
<dbReference type="InterPro" id="IPR011652">
    <property type="entry name" value="MORN_2"/>
</dbReference>
<dbReference type="GO" id="GO:0015031">
    <property type="term" value="P:protein transport"/>
    <property type="evidence" value="ECO:0007669"/>
    <property type="project" value="UniProtKB-KW"/>
</dbReference>
<keyword evidence="5" id="KW-0997">Cell inner membrane</keyword>
<dbReference type="OrthoDB" id="649093at2"/>
<name>I6YYL1_MELRP</name>
<dbReference type="GO" id="GO:0005886">
    <property type="term" value="C:plasma membrane"/>
    <property type="evidence" value="ECO:0007669"/>
    <property type="project" value="UniProtKB-SubCell"/>
</dbReference>
<protein>
    <submittedName>
        <fullName evidence="11">TonB family protein</fullName>
    </submittedName>
</protein>
<dbReference type="Proteomes" id="UP000009011">
    <property type="component" value="Chromosome"/>
</dbReference>
<comment type="similarity">
    <text evidence="2">Belongs to the TonB family.</text>
</comment>
<dbReference type="EMBL" id="CP003557">
    <property type="protein sequence ID" value="AFN75657.1"/>
    <property type="molecule type" value="Genomic_DNA"/>
</dbReference>
<accession>I6YYL1</accession>
<proteinExistence type="inferred from homology"/>
<feature type="domain" description="TonB C-terminal" evidence="10">
    <location>
        <begin position="287"/>
        <end position="377"/>
    </location>
</feature>
<evidence type="ECO:0000256" key="9">
    <source>
        <dbReference type="ARBA" id="ARBA00023136"/>
    </source>
</evidence>
<evidence type="ECO:0000256" key="3">
    <source>
        <dbReference type="ARBA" id="ARBA00022448"/>
    </source>
</evidence>
<dbReference type="PATRIC" id="fig|1191523.3.peg.2559"/>